<reference evidence="1" key="1">
    <citation type="submission" date="2023-04" db="EMBL/GenBank/DDBJ databases">
        <title>A chromosome-level genome assembly of the parasitoid wasp Eretmocerus hayati.</title>
        <authorList>
            <person name="Zhong Y."/>
            <person name="Liu S."/>
            <person name="Liu Y."/>
        </authorList>
    </citation>
    <scope>NUCLEOTIDE SEQUENCE</scope>
    <source>
        <strain evidence="1">ZJU_SS_LIU_2023</strain>
    </source>
</reference>
<proteinExistence type="predicted"/>
<evidence type="ECO:0000313" key="1">
    <source>
        <dbReference type="EMBL" id="KAJ8678752.1"/>
    </source>
</evidence>
<gene>
    <name evidence="1" type="ORF">QAD02_014539</name>
</gene>
<accession>A0ACC2P5U1</accession>
<dbReference type="Proteomes" id="UP001239111">
    <property type="component" value="Chromosome 2"/>
</dbReference>
<comment type="caution">
    <text evidence="1">The sequence shown here is derived from an EMBL/GenBank/DDBJ whole genome shotgun (WGS) entry which is preliminary data.</text>
</comment>
<dbReference type="EMBL" id="CM056742">
    <property type="protein sequence ID" value="KAJ8678752.1"/>
    <property type="molecule type" value="Genomic_DNA"/>
</dbReference>
<keyword evidence="2" id="KW-1185">Reference proteome</keyword>
<organism evidence="1 2">
    <name type="scientific">Eretmocerus hayati</name>
    <dbReference type="NCBI Taxonomy" id="131215"/>
    <lineage>
        <taxon>Eukaryota</taxon>
        <taxon>Metazoa</taxon>
        <taxon>Ecdysozoa</taxon>
        <taxon>Arthropoda</taxon>
        <taxon>Hexapoda</taxon>
        <taxon>Insecta</taxon>
        <taxon>Pterygota</taxon>
        <taxon>Neoptera</taxon>
        <taxon>Endopterygota</taxon>
        <taxon>Hymenoptera</taxon>
        <taxon>Apocrita</taxon>
        <taxon>Proctotrupomorpha</taxon>
        <taxon>Chalcidoidea</taxon>
        <taxon>Aphelinidae</taxon>
        <taxon>Aphelininae</taxon>
        <taxon>Eretmocerus</taxon>
    </lineage>
</organism>
<evidence type="ECO:0000313" key="2">
    <source>
        <dbReference type="Proteomes" id="UP001239111"/>
    </source>
</evidence>
<name>A0ACC2P5U1_9HYME</name>
<protein>
    <submittedName>
        <fullName evidence="1">Uncharacterized protein</fullName>
    </submittedName>
</protein>
<sequence length="601" mass="66577">MLLLQIPQIHRGQLDTEADITTHLGKRSHNIATLLNQKEIEKKAPGMIGFSGGISHHQSLTLQASSSLEHHEKDKVSHGNLLGDILLASKVQNQEENAFIPGLSVSANHFIGVDKTGSGDICGILSSFLNPNSSSQSTKLYEFNKDAHSKNHFLTETLLSDNAKVDKISDTIAKLQKNLNNKLDTEDFEENEGSQSAQFGNHTSFNKALNEQFGLTADETIETIENLLAHLSNDISYSIIEHNEQDTDKIPQSDSYAGGMDLSSRLDLGKLVEVIFYLLWDVREDLNDGDRDVISEEDQNTESDDENVAQRLALVARFAPTTSEIFETIEFLLDHIYIEFTNQIFATEEEDQDTASKSQSKDIPHSCGSPLEGLINTIKTLLKDLELQLIGDDVDSDEDGSTHINGSLSGEVSLDDDFALCLREIIQTTEKLVIFFGTELFDLSAGFVELGATMIFPNPYVARNWLNAISELIKLFGKIRSLPANLENQLSSGLEIGIDTESDTLVDEYGLKYRREIIESIKSLLKYLNSELVHEIILISERRGEILQNQSLKAGSGTNLGIVLHDIIETIKVLFGGLEIIDGEAEKILKYNTNQTAIALD</sequence>